<proteinExistence type="predicted"/>
<accession>A0A8T1V2H9</accession>
<organism evidence="1 2">
    <name type="scientific">Phytophthora pseudosyringae</name>
    <dbReference type="NCBI Taxonomy" id="221518"/>
    <lineage>
        <taxon>Eukaryota</taxon>
        <taxon>Sar</taxon>
        <taxon>Stramenopiles</taxon>
        <taxon>Oomycota</taxon>
        <taxon>Peronosporomycetes</taxon>
        <taxon>Peronosporales</taxon>
        <taxon>Peronosporaceae</taxon>
        <taxon>Phytophthora</taxon>
    </lineage>
</organism>
<dbReference type="EMBL" id="JAGDFM010001133">
    <property type="protein sequence ID" value="KAG7375492.1"/>
    <property type="molecule type" value="Genomic_DNA"/>
</dbReference>
<evidence type="ECO:0000313" key="1">
    <source>
        <dbReference type="EMBL" id="KAG7375492.1"/>
    </source>
</evidence>
<dbReference type="Proteomes" id="UP000694044">
    <property type="component" value="Unassembled WGS sequence"/>
</dbReference>
<protein>
    <submittedName>
        <fullName evidence="1">Phosphatidylinositol 3-kinase catalytic subunit type 3</fullName>
    </submittedName>
</protein>
<feature type="non-terminal residue" evidence="1">
    <location>
        <position position="87"/>
    </location>
</feature>
<keyword evidence="2" id="KW-1185">Reference proteome</keyword>
<reference evidence="1" key="1">
    <citation type="submission" date="2021-02" db="EMBL/GenBank/DDBJ databases">
        <authorList>
            <person name="Palmer J.M."/>
        </authorList>
    </citation>
    <scope>NUCLEOTIDE SEQUENCE</scope>
    <source>
        <strain evidence="1">SCRP734</strain>
    </source>
</reference>
<comment type="caution">
    <text evidence="1">The sequence shown here is derived from an EMBL/GenBank/DDBJ whole genome shotgun (WGS) entry which is preliminary data.</text>
</comment>
<name>A0A8T1V2H9_9STRA</name>
<gene>
    <name evidence="1" type="primary">PIK3C3</name>
    <name evidence="1" type="ORF">PHYPSEUDO_001020</name>
</gene>
<evidence type="ECO:0000313" key="2">
    <source>
        <dbReference type="Proteomes" id="UP000694044"/>
    </source>
</evidence>
<sequence>MAGRLKEYRYYLSSGVSTGISVKISLVELAPALGCSVSGDMPKRAVSDAGLEQLGGTSSEVRNSPVSEIFLTAQVFSDGLPLHPMVI</sequence>
<dbReference type="OrthoDB" id="67688at2759"/>
<dbReference type="AlphaFoldDB" id="A0A8T1V2H9"/>